<feature type="non-terminal residue" evidence="2">
    <location>
        <position position="55"/>
    </location>
</feature>
<evidence type="ECO:0000256" key="1">
    <source>
        <dbReference type="SAM" id="Phobius"/>
    </source>
</evidence>
<keyword evidence="1" id="KW-0472">Membrane</keyword>
<evidence type="ECO:0000313" key="2">
    <source>
        <dbReference type="EMBL" id="PHJ16971.1"/>
    </source>
</evidence>
<dbReference type="Proteomes" id="UP000221165">
    <property type="component" value="Unassembled WGS sequence"/>
</dbReference>
<gene>
    <name evidence="2" type="ORF">CSUI_009212</name>
</gene>
<accession>A0A2C6JIR9</accession>
<comment type="caution">
    <text evidence="2">The sequence shown here is derived from an EMBL/GenBank/DDBJ whole genome shotgun (WGS) entry which is preliminary data.</text>
</comment>
<evidence type="ECO:0000313" key="3">
    <source>
        <dbReference type="Proteomes" id="UP000221165"/>
    </source>
</evidence>
<dbReference type="VEuPathDB" id="ToxoDB:CSUI_009212"/>
<feature type="non-terminal residue" evidence="2">
    <location>
        <position position="1"/>
    </location>
</feature>
<name>A0A2C6JIR9_9APIC</name>
<organism evidence="2 3">
    <name type="scientific">Cystoisospora suis</name>
    <dbReference type="NCBI Taxonomy" id="483139"/>
    <lineage>
        <taxon>Eukaryota</taxon>
        <taxon>Sar</taxon>
        <taxon>Alveolata</taxon>
        <taxon>Apicomplexa</taxon>
        <taxon>Conoidasida</taxon>
        <taxon>Coccidia</taxon>
        <taxon>Eucoccidiorida</taxon>
        <taxon>Eimeriorina</taxon>
        <taxon>Sarcocystidae</taxon>
        <taxon>Cystoisospora</taxon>
    </lineage>
</organism>
<keyword evidence="1" id="KW-1133">Transmembrane helix</keyword>
<protein>
    <submittedName>
        <fullName evidence="2">Polycystin cation channel protein</fullName>
    </submittedName>
</protein>
<keyword evidence="1" id="KW-0812">Transmembrane</keyword>
<keyword evidence="3" id="KW-1185">Reference proteome</keyword>
<reference evidence="2 3" key="1">
    <citation type="journal article" date="2017" name="Int. J. Parasitol.">
        <title>The genome of the protozoan parasite Cystoisospora suis and a reverse vaccinology approach to identify vaccine candidates.</title>
        <authorList>
            <person name="Palmieri N."/>
            <person name="Shrestha A."/>
            <person name="Ruttkowski B."/>
            <person name="Beck T."/>
            <person name="Vogl C."/>
            <person name="Tomley F."/>
            <person name="Blake D.P."/>
            <person name="Joachim A."/>
        </authorList>
    </citation>
    <scope>NUCLEOTIDE SEQUENCE [LARGE SCALE GENOMIC DNA]</scope>
    <source>
        <strain evidence="2 3">Wien I</strain>
    </source>
</reference>
<feature type="transmembrane region" description="Helical" evidence="1">
    <location>
        <begin position="20"/>
        <end position="45"/>
    </location>
</feature>
<proteinExistence type="predicted"/>
<dbReference type="GeneID" id="94432539"/>
<dbReference type="RefSeq" id="XP_067918696.1">
    <property type="nucleotide sequence ID" value="XM_068069328.1"/>
</dbReference>
<dbReference type="AlphaFoldDB" id="A0A2C6JIR9"/>
<dbReference type="EMBL" id="MIGC01005406">
    <property type="protein sequence ID" value="PHJ16971.1"/>
    <property type="molecule type" value="Genomic_DNA"/>
</dbReference>
<sequence length="55" mass="6511">SNFNSITSSVVQANGLTWQFQAFLFFFCVIFFCYLNYLLLAFIYFRYTQVKINSA</sequence>